<organism evidence="2">
    <name type="scientific">Smacoviridae sp</name>
    <dbReference type="NCBI Taxonomy" id="2715094"/>
    <lineage>
        <taxon>Viruses</taxon>
        <taxon>Monodnaviria</taxon>
        <taxon>Shotokuvirae</taxon>
        <taxon>Cressdnaviricota</taxon>
        <taxon>Arfiviricetes</taxon>
        <taxon>Cremevirales</taxon>
        <taxon>Smacoviridae</taxon>
    </lineage>
</organism>
<sequence length="317" mass="36930">MHINGSGSIKTYMVTMPRTQENFIALWTYINTHDVHKWVIGREVGRGGYEHLQCRLKAQEDFLYFEDEERLMPVVRKGMIYWEMKKTGQKVKRGWMAEKAPEAHVEEANDDEWDYETKEGMFVASWDSKEALQVRFGVPRWYQYLLIDDLDQTNDRQVLVWVDEKGNQGKSWICKHMVSRKLAYYCPPYLKTIEGMIKWLADLVKQDRMDGRPPKKYVIIDIPRTWKWTKELYVAIEAIKDGLLADPRYGSTLEDISGSKVLVLTNTRPKVDSLSSDRWVFWTEPMHRCSTGGYRPPPKGAPPARVNRGDSMGIALS</sequence>
<name>A0A6M3YP58_9VIRU</name>
<accession>A0A6M3YP58</accession>
<dbReference type="Gene3D" id="3.40.1310.20">
    <property type="match status" value="1"/>
</dbReference>
<dbReference type="EMBL" id="MT138087">
    <property type="protein sequence ID" value="QJI53637.1"/>
    <property type="molecule type" value="Genomic_DNA"/>
</dbReference>
<evidence type="ECO:0000256" key="1">
    <source>
        <dbReference type="SAM" id="MobiDB-lite"/>
    </source>
</evidence>
<feature type="region of interest" description="Disordered" evidence="1">
    <location>
        <begin position="292"/>
        <end position="317"/>
    </location>
</feature>
<reference evidence="2" key="1">
    <citation type="submission" date="2020-01" db="EMBL/GenBank/DDBJ databases">
        <title>Viral genomes from wild and zoo birds in China.</title>
        <authorList>
            <person name="Yao Y."/>
            <person name="Shan T."/>
            <person name="Yang S."/>
            <person name="Zhang W."/>
        </authorList>
    </citation>
    <scope>NUCLEOTIDE SEQUENCE</scope>
    <source>
        <strain evidence="2">Wbp226sma4</strain>
    </source>
</reference>
<proteinExistence type="predicted"/>
<protein>
    <submittedName>
        <fullName evidence="2">Replication associated protein</fullName>
    </submittedName>
</protein>
<evidence type="ECO:0000313" key="2">
    <source>
        <dbReference type="EMBL" id="QJI53637.1"/>
    </source>
</evidence>